<keyword evidence="3" id="KW-0285">Flavoprotein</keyword>
<comment type="cofactor">
    <cofactor evidence="1">
        <name>FAD</name>
        <dbReference type="ChEBI" id="CHEBI:57692"/>
    </cofactor>
</comment>
<dbReference type="AlphaFoldDB" id="A0A2V1DBV4"/>
<dbReference type="Pfam" id="PF01565">
    <property type="entry name" value="FAD_binding_4"/>
    <property type="match status" value="1"/>
</dbReference>
<sequence>MFYQTLALCISLAAFSQTVHSLSNESYIAACRCFIGDSCWPTESEWKSFNATIGGRLLQTTPIAASCHESSLASYNLTSCELLRGAWYNPQTHITSSSSIMAPLFTNNSCNPFLPPAASCTLGNYVVYSVNATELFHYQQALAFAKKHNIRLVVRNTGHDYNGKSTGASALAIWVHYSKGKEFIDYDSPTYTGKAFKFGAGISVTEAYEFAKSHGKVVVGANQPSVGLVGGYTQGGGHGPLASLLGLAADQVLEWEVMLASGQVVTASKSSGDYSDLHWALCGGGGGTYGVVISATVKAHKMLDVVSIADLTLQIPPNATTEIENEFYDAVGTFISHVPTINDAGCIAIWYITSQTFTLATLFAPSLSQESLDKLLQPVLEAYDTGRLSFAYSSKQYTDFLEAFQTQSSVEVSNLNIGGRLIPRELIDNDISALTASIRNITTRGALFSGVSFNVSQFEPESIGVNPYWRRSAFDAVVAMPFDWTNWSTNHKAIEYITRDAIPVLERLTPNGAAYLNEADFQQRDWQKVFYGAHYGRLADIKSKYDPESIFYALGAVGSESWVQKNDGRLCRAS</sequence>
<feature type="signal peptide" evidence="6">
    <location>
        <begin position="1"/>
        <end position="21"/>
    </location>
</feature>
<evidence type="ECO:0000256" key="2">
    <source>
        <dbReference type="ARBA" id="ARBA00005466"/>
    </source>
</evidence>
<organism evidence="8 9">
    <name type="scientific">Periconia macrospinosa</name>
    <dbReference type="NCBI Taxonomy" id="97972"/>
    <lineage>
        <taxon>Eukaryota</taxon>
        <taxon>Fungi</taxon>
        <taxon>Dikarya</taxon>
        <taxon>Ascomycota</taxon>
        <taxon>Pezizomycotina</taxon>
        <taxon>Dothideomycetes</taxon>
        <taxon>Pleosporomycetidae</taxon>
        <taxon>Pleosporales</taxon>
        <taxon>Massarineae</taxon>
        <taxon>Periconiaceae</taxon>
        <taxon>Periconia</taxon>
    </lineage>
</organism>
<name>A0A2V1DBV4_9PLEO</name>
<dbReference type="InterPro" id="IPR050416">
    <property type="entry name" value="FAD-linked_Oxidoreductase"/>
</dbReference>
<dbReference type="STRING" id="97972.A0A2V1DBV4"/>
<evidence type="ECO:0000313" key="9">
    <source>
        <dbReference type="Proteomes" id="UP000244855"/>
    </source>
</evidence>
<dbReference type="InterPro" id="IPR016166">
    <property type="entry name" value="FAD-bd_PCMH"/>
</dbReference>
<dbReference type="InterPro" id="IPR036318">
    <property type="entry name" value="FAD-bd_PCMH-like_sf"/>
</dbReference>
<dbReference type="PANTHER" id="PTHR42973">
    <property type="entry name" value="BINDING OXIDOREDUCTASE, PUTATIVE (AFU_ORTHOLOGUE AFUA_1G17690)-RELATED"/>
    <property type="match status" value="1"/>
</dbReference>
<dbReference type="SUPFAM" id="SSF56176">
    <property type="entry name" value="FAD-binding/transporter-associated domain-like"/>
    <property type="match status" value="1"/>
</dbReference>
<evidence type="ECO:0000256" key="4">
    <source>
        <dbReference type="ARBA" id="ARBA00022827"/>
    </source>
</evidence>
<evidence type="ECO:0000256" key="5">
    <source>
        <dbReference type="ARBA" id="ARBA00023002"/>
    </source>
</evidence>
<feature type="domain" description="FAD-binding PCMH-type" evidence="7">
    <location>
        <begin position="120"/>
        <end position="302"/>
    </location>
</feature>
<dbReference type="GO" id="GO:0016491">
    <property type="term" value="F:oxidoreductase activity"/>
    <property type="evidence" value="ECO:0007669"/>
    <property type="project" value="UniProtKB-KW"/>
</dbReference>
<dbReference type="Pfam" id="PF08031">
    <property type="entry name" value="BBE"/>
    <property type="match status" value="1"/>
</dbReference>
<dbReference type="InterPro" id="IPR016169">
    <property type="entry name" value="FAD-bd_PCMH_sub2"/>
</dbReference>
<dbReference type="PROSITE" id="PS51387">
    <property type="entry name" value="FAD_PCMH"/>
    <property type="match status" value="1"/>
</dbReference>
<dbReference type="Gene3D" id="3.30.465.10">
    <property type="match status" value="2"/>
</dbReference>
<dbReference type="EMBL" id="KZ805491">
    <property type="protein sequence ID" value="PVH95572.1"/>
    <property type="molecule type" value="Genomic_DNA"/>
</dbReference>
<keyword evidence="4" id="KW-0274">FAD</keyword>
<evidence type="ECO:0000256" key="1">
    <source>
        <dbReference type="ARBA" id="ARBA00001974"/>
    </source>
</evidence>
<comment type="similarity">
    <text evidence="2">Belongs to the oxygen-dependent FAD-linked oxidoreductase family.</text>
</comment>
<evidence type="ECO:0000313" key="8">
    <source>
        <dbReference type="EMBL" id="PVH95572.1"/>
    </source>
</evidence>
<dbReference type="InterPro" id="IPR012951">
    <property type="entry name" value="BBE"/>
</dbReference>
<keyword evidence="9" id="KW-1185">Reference proteome</keyword>
<dbReference type="OrthoDB" id="9983560at2759"/>
<gene>
    <name evidence="8" type="ORF">DM02DRAFT_600658</name>
</gene>
<feature type="chain" id="PRO_5015971743" evidence="6">
    <location>
        <begin position="22"/>
        <end position="574"/>
    </location>
</feature>
<proteinExistence type="inferred from homology"/>
<reference evidence="8 9" key="1">
    <citation type="journal article" date="2018" name="Sci. Rep.">
        <title>Comparative genomics provides insights into the lifestyle and reveals functional heterogeneity of dark septate endophytic fungi.</title>
        <authorList>
            <person name="Knapp D.G."/>
            <person name="Nemeth J.B."/>
            <person name="Barry K."/>
            <person name="Hainaut M."/>
            <person name="Henrissat B."/>
            <person name="Johnson J."/>
            <person name="Kuo A."/>
            <person name="Lim J.H.P."/>
            <person name="Lipzen A."/>
            <person name="Nolan M."/>
            <person name="Ohm R.A."/>
            <person name="Tamas L."/>
            <person name="Grigoriev I.V."/>
            <person name="Spatafora J.W."/>
            <person name="Nagy L.G."/>
            <person name="Kovacs G.M."/>
        </authorList>
    </citation>
    <scope>NUCLEOTIDE SEQUENCE [LARGE SCALE GENOMIC DNA]</scope>
    <source>
        <strain evidence="8 9">DSE2036</strain>
    </source>
</reference>
<dbReference type="InterPro" id="IPR006094">
    <property type="entry name" value="Oxid_FAD_bind_N"/>
</dbReference>
<evidence type="ECO:0000259" key="7">
    <source>
        <dbReference type="PROSITE" id="PS51387"/>
    </source>
</evidence>
<evidence type="ECO:0000256" key="3">
    <source>
        <dbReference type="ARBA" id="ARBA00022630"/>
    </source>
</evidence>
<dbReference type="Proteomes" id="UP000244855">
    <property type="component" value="Unassembled WGS sequence"/>
</dbReference>
<accession>A0A2V1DBV4</accession>
<dbReference type="PANTHER" id="PTHR42973:SF39">
    <property type="entry name" value="FAD-BINDING PCMH-TYPE DOMAIN-CONTAINING PROTEIN"/>
    <property type="match status" value="1"/>
</dbReference>
<evidence type="ECO:0000256" key="6">
    <source>
        <dbReference type="SAM" id="SignalP"/>
    </source>
</evidence>
<keyword evidence="6" id="KW-0732">Signal</keyword>
<protein>
    <submittedName>
        <fullName evidence="8">FAD-binding domain-containing protein</fullName>
    </submittedName>
</protein>
<keyword evidence="5" id="KW-0560">Oxidoreductase</keyword>
<dbReference type="GO" id="GO:0071949">
    <property type="term" value="F:FAD binding"/>
    <property type="evidence" value="ECO:0007669"/>
    <property type="project" value="InterPro"/>
</dbReference>